<dbReference type="Proteomes" id="UP000827549">
    <property type="component" value="Chromosome 4"/>
</dbReference>
<name>A0AAF0Y7N7_9TREE</name>
<evidence type="ECO:0000256" key="1">
    <source>
        <dbReference type="SAM" id="MobiDB-lite"/>
    </source>
</evidence>
<dbReference type="EMBL" id="CP086717">
    <property type="protein sequence ID" value="WOO81723.1"/>
    <property type="molecule type" value="Genomic_DNA"/>
</dbReference>
<dbReference type="AlphaFoldDB" id="A0AAF0Y7N7"/>
<protein>
    <submittedName>
        <fullName evidence="2">Uncharacterized protein</fullName>
    </submittedName>
</protein>
<proteinExistence type="predicted"/>
<sequence>MTPTFTLLLPVTSESKPRDKHACELPYLPGRVEVLDVNHVLFDDPPASKMSAFKNVRTVRRFDLFGFGASTKDFVPQATTTVDFLDLDKIMPRGRNDSGKRALQVPPNTERYVLHVAWDQADTQPWSDLRFCGHAKLGGNKEPVVHHHCPGFLLNLFEKITPTVKNGSKFTVVGAEAAATGQFAKPAGSKRGEDTTAALKHHLHTYWKAKVPSDAVRFKLDDATRFLTREEFCAELGKREEIEGVWPPQRLYICGTCGKPDPFLYGQFACGRPEDTDDGMSAEDGTFGLESSDGELEPPSSPLVGLYTDAEFEAHNNKRRRRRRWR</sequence>
<reference evidence="2" key="1">
    <citation type="submission" date="2023-10" db="EMBL/GenBank/DDBJ databases">
        <authorList>
            <person name="Noh H."/>
        </authorList>
    </citation>
    <scope>NUCLEOTIDE SEQUENCE</scope>
    <source>
        <strain evidence="2">DUCC4014</strain>
    </source>
</reference>
<evidence type="ECO:0000313" key="2">
    <source>
        <dbReference type="EMBL" id="WOO81723.1"/>
    </source>
</evidence>
<evidence type="ECO:0000313" key="3">
    <source>
        <dbReference type="Proteomes" id="UP000827549"/>
    </source>
</evidence>
<dbReference type="RefSeq" id="XP_062627755.1">
    <property type="nucleotide sequence ID" value="XM_062771771.1"/>
</dbReference>
<organism evidence="2 3">
    <name type="scientific">Vanrija pseudolonga</name>
    <dbReference type="NCBI Taxonomy" id="143232"/>
    <lineage>
        <taxon>Eukaryota</taxon>
        <taxon>Fungi</taxon>
        <taxon>Dikarya</taxon>
        <taxon>Basidiomycota</taxon>
        <taxon>Agaricomycotina</taxon>
        <taxon>Tremellomycetes</taxon>
        <taxon>Trichosporonales</taxon>
        <taxon>Trichosporonaceae</taxon>
        <taxon>Vanrija</taxon>
    </lineage>
</organism>
<accession>A0AAF0Y7N7</accession>
<feature type="region of interest" description="Disordered" evidence="1">
    <location>
        <begin position="275"/>
        <end position="309"/>
    </location>
</feature>
<dbReference type="GeneID" id="87808473"/>
<gene>
    <name evidence="2" type="ORF">LOC62_04G005244</name>
</gene>
<keyword evidence="3" id="KW-1185">Reference proteome</keyword>